<gene>
    <name evidence="1" type="ORF">GXY_05778</name>
</gene>
<comment type="caution">
    <text evidence="1">The sequence shown here is derived from an EMBL/GenBank/DDBJ whole genome shotgun (WGS) entry which is preliminary data.</text>
</comment>
<evidence type="ECO:0000313" key="2">
    <source>
        <dbReference type="Proteomes" id="UP000006468"/>
    </source>
</evidence>
<protein>
    <submittedName>
        <fullName evidence="1">Uncharacterized protein</fullName>
    </submittedName>
</protein>
<proteinExistence type="predicted"/>
<name>D5QDE9_NOVHA</name>
<evidence type="ECO:0000313" key="1">
    <source>
        <dbReference type="EMBL" id="EFG84908.1"/>
    </source>
</evidence>
<dbReference type="EMBL" id="ADTV01000017">
    <property type="protein sequence ID" value="EFG84908.1"/>
    <property type="molecule type" value="Genomic_DNA"/>
</dbReference>
<accession>D5QDE9</accession>
<dbReference type="Proteomes" id="UP000006468">
    <property type="component" value="Chromosome"/>
</dbReference>
<sequence length="40" mass="4189">MKMASGPCGTGADISGFGSVARVPIMCARQERTRQNGEFA</sequence>
<dbReference type="HOGENOM" id="CLU_3291219_0_0_5"/>
<reference evidence="1 2" key="1">
    <citation type="journal article" date="2010" name="J. Bacteriol.">
        <title>Genome sequence of a cellulose-producing bacterium, Gluconacetobacter hansenii ATCC 23769.</title>
        <authorList>
            <person name="Iyer P.R."/>
            <person name="Geib S.M."/>
            <person name="Catchmark J."/>
            <person name="Kao T.H."/>
            <person name="Tien M."/>
        </authorList>
    </citation>
    <scope>NUCLEOTIDE SEQUENCE [LARGE SCALE GENOMIC DNA]</scope>
    <source>
        <strain evidence="1 2">ATCC 23769</strain>
    </source>
</reference>
<dbReference type="AlphaFoldDB" id="D5QDE9"/>
<organism evidence="1 2">
    <name type="scientific">Novacetimonas hansenii ATCC 23769</name>
    <dbReference type="NCBI Taxonomy" id="714995"/>
    <lineage>
        <taxon>Bacteria</taxon>
        <taxon>Pseudomonadati</taxon>
        <taxon>Pseudomonadota</taxon>
        <taxon>Alphaproteobacteria</taxon>
        <taxon>Acetobacterales</taxon>
        <taxon>Acetobacteraceae</taxon>
        <taxon>Novacetimonas</taxon>
    </lineage>
</organism>